<dbReference type="AlphaFoldDB" id="A0A0F9GDE7"/>
<protein>
    <recommendedName>
        <fullName evidence="3">MalT-like TPR region domain-containing protein</fullName>
    </recommendedName>
</protein>
<evidence type="ECO:0000256" key="1">
    <source>
        <dbReference type="ARBA" id="ARBA00022737"/>
    </source>
</evidence>
<dbReference type="InterPro" id="IPR041617">
    <property type="entry name" value="TPR_MalT"/>
</dbReference>
<dbReference type="PANTHER" id="PTHR45641:SF19">
    <property type="entry name" value="NEPHROCYSTIN-3"/>
    <property type="match status" value="1"/>
</dbReference>
<keyword evidence="1" id="KW-0677">Repeat</keyword>
<sequence>MSEKIFKKKDKPEELTRAKRLIDEFKLDEADLLISNFEEREGHTLHDLVLCHLLKCELLYWRGLNQDVVKLAEQTYKESLGLGKNLLSVDILLRMADSLNWLDQSDKSHDIIKQGEELLKTLPQELPAEYKQREAYIDWLKGWFYIRKKDADRALKHLEYSLSLREELGIKQEIASSLLGISFLFVFLKVDYDRALNYAERGKTIAEESGNKFLIGVSLMRMGTILFSRGELDRSIKYYEQSLTIFNDLSIKSLVAIILNIMGEVYRQKGKLNRALECSEQSIALNLELGNLKEIANNYDYLIQILIEKGDLERAQQILHDLERLNSQLKDKEFYSWYLLNNALILKKSSRTRNKAEAEKILKQILDNEDSDFDLILKALTNLCELLLTELRMTNDLEVLEEINPLIARLLEIAEKSHSYLILCETYLLQAKLSLLTFDIKQAQRFITQAQQIAERFGLTLLAKKIATENEDLLKKIDLWEKLKESGAPMSDRLELARLDEQIEGIIYTRNVLTPQVREEKVVISKEKKICLVCRGEVFGFSYACKCGANYCENCARALTNLENLCWACETPIDYSKPSKPYKKEETIVEIGEKSKKK</sequence>
<feature type="domain" description="MalT-like TPR region" evidence="3">
    <location>
        <begin position="145"/>
        <end position="456"/>
    </location>
</feature>
<reference evidence="4" key="1">
    <citation type="journal article" date="2015" name="Nature">
        <title>Complex archaea that bridge the gap between prokaryotes and eukaryotes.</title>
        <authorList>
            <person name="Spang A."/>
            <person name="Saw J.H."/>
            <person name="Jorgensen S.L."/>
            <person name="Zaremba-Niedzwiedzka K."/>
            <person name="Martijn J."/>
            <person name="Lind A.E."/>
            <person name="van Eijk R."/>
            <person name="Schleper C."/>
            <person name="Guy L."/>
            <person name="Ettema T.J."/>
        </authorList>
    </citation>
    <scope>NUCLEOTIDE SEQUENCE</scope>
</reference>
<evidence type="ECO:0000256" key="2">
    <source>
        <dbReference type="ARBA" id="ARBA00022803"/>
    </source>
</evidence>
<gene>
    <name evidence="4" type="ORF">LCGC14_1840490</name>
</gene>
<organism evidence="4">
    <name type="scientific">marine sediment metagenome</name>
    <dbReference type="NCBI Taxonomy" id="412755"/>
    <lineage>
        <taxon>unclassified sequences</taxon>
        <taxon>metagenomes</taxon>
        <taxon>ecological metagenomes</taxon>
    </lineage>
</organism>
<dbReference type="Pfam" id="PF17874">
    <property type="entry name" value="TPR_MalT"/>
    <property type="match status" value="1"/>
</dbReference>
<keyword evidence="2" id="KW-0802">TPR repeat</keyword>
<dbReference type="EMBL" id="LAZR01018323">
    <property type="protein sequence ID" value="KKL96839.1"/>
    <property type="molecule type" value="Genomic_DNA"/>
</dbReference>
<dbReference type="SUPFAM" id="SSF48452">
    <property type="entry name" value="TPR-like"/>
    <property type="match status" value="1"/>
</dbReference>
<evidence type="ECO:0000259" key="3">
    <source>
        <dbReference type="Pfam" id="PF17874"/>
    </source>
</evidence>
<dbReference type="PANTHER" id="PTHR45641">
    <property type="entry name" value="TETRATRICOPEPTIDE REPEAT PROTEIN (AFU_ORTHOLOGUE AFUA_6G03870)"/>
    <property type="match status" value="1"/>
</dbReference>
<name>A0A0F9GDE7_9ZZZZ</name>
<accession>A0A0F9GDE7</accession>
<evidence type="ECO:0000313" key="4">
    <source>
        <dbReference type="EMBL" id="KKL96839.1"/>
    </source>
</evidence>
<comment type="caution">
    <text evidence="4">The sequence shown here is derived from an EMBL/GenBank/DDBJ whole genome shotgun (WGS) entry which is preliminary data.</text>
</comment>
<dbReference type="SMART" id="SM00028">
    <property type="entry name" value="TPR"/>
    <property type="match status" value="4"/>
</dbReference>
<dbReference type="InterPro" id="IPR011990">
    <property type="entry name" value="TPR-like_helical_dom_sf"/>
</dbReference>
<dbReference type="Gene3D" id="1.25.40.10">
    <property type="entry name" value="Tetratricopeptide repeat domain"/>
    <property type="match status" value="2"/>
</dbReference>
<proteinExistence type="predicted"/>
<dbReference type="InterPro" id="IPR019734">
    <property type="entry name" value="TPR_rpt"/>
</dbReference>